<protein>
    <submittedName>
        <fullName evidence="3">Signal transduction protein</fullName>
    </submittedName>
</protein>
<name>A0A2A4GGE4_9FLAO</name>
<sequence length="620" mass="70293">MGDQKLPTYIDPATRAKFVNHLLNDLQALEQLLQNDRFETGVTRIGAEQEFCLVDEKWRPSLHAVPILENLQDPHFTTELAKYNLEINLDPFELQGDCFQQVENQLRQLLAQAKTKAAEFGDRILLTGILPSIGKNELVFDYMTPNPRYWALNNIIKQLRGRDIELHIRGVDELSITHDSVLFEACNTSFQMHLQINPHEFAQSYNWAQLIAAPVLGASTNSPLLLGRELWCETRIALFRQSIDLRASSYALKDQLARVTFGEQWTTGSVVDFYRNEIARYKIILAKALENDSLEKVQKGEIPKLEALALHNGTIYRWNRPCFGMGGGIPHLRIENRYIPSGPTVLDEMANFAFWTGLMMGRPERYNDLPNLMEFRDVKSNFIKAARNGKESVISWFGKNIPIKKLILTELLPMAREGLQKCQIDPADIQRLLGVIQDRVCGQNGSQWTITNYRKLRSVLKYDNALIHLTQAMHERMETERPVHEWDPITLPENPRGASVLVGHIMSRQLYTVSPSDIALLAFRIMEWKNIHHVPVEDAGGKLVGLLTATHINETTDPDALVSDIMKTHLITTKSTTPITKAMAVMAQYGIGCLPVCQGEQLVGILTQNDLKGYVDHPNT</sequence>
<dbReference type="OrthoDB" id="240589at2"/>
<evidence type="ECO:0000313" key="3">
    <source>
        <dbReference type="EMBL" id="PCE66802.1"/>
    </source>
</evidence>
<dbReference type="PROSITE" id="PS51371">
    <property type="entry name" value="CBS"/>
    <property type="match status" value="2"/>
</dbReference>
<reference evidence="3 4" key="1">
    <citation type="submission" date="2017-04" db="EMBL/GenBank/DDBJ databases">
        <title>A new member of the family Flavobacteriaceae isolated from ascidians.</title>
        <authorList>
            <person name="Chen L."/>
        </authorList>
    </citation>
    <scope>NUCLEOTIDE SEQUENCE [LARGE SCALE GENOMIC DNA]</scope>
    <source>
        <strain evidence="3 4">HQA918</strain>
    </source>
</reference>
<feature type="domain" description="CBS" evidence="2">
    <location>
        <begin position="506"/>
        <end position="565"/>
    </location>
</feature>
<dbReference type="Pfam" id="PF00571">
    <property type="entry name" value="CBS"/>
    <property type="match status" value="2"/>
</dbReference>
<dbReference type="SUPFAM" id="SSF54631">
    <property type="entry name" value="CBS-domain pair"/>
    <property type="match status" value="1"/>
</dbReference>
<dbReference type="Proteomes" id="UP000219559">
    <property type="component" value="Unassembled WGS sequence"/>
</dbReference>
<evidence type="ECO:0000256" key="1">
    <source>
        <dbReference type="PROSITE-ProRule" id="PRU00703"/>
    </source>
</evidence>
<gene>
    <name evidence="3" type="ORF">B7P33_05185</name>
</gene>
<dbReference type="InterPro" id="IPR046342">
    <property type="entry name" value="CBS_dom_sf"/>
</dbReference>
<dbReference type="InterPro" id="IPR014746">
    <property type="entry name" value="Gln_synth/guanido_kin_cat_dom"/>
</dbReference>
<dbReference type="SMART" id="SM00116">
    <property type="entry name" value="CBS"/>
    <property type="match status" value="2"/>
</dbReference>
<organism evidence="3 4">
    <name type="scientific">Sediminicola luteus</name>
    <dbReference type="NCBI Taxonomy" id="319238"/>
    <lineage>
        <taxon>Bacteria</taxon>
        <taxon>Pseudomonadati</taxon>
        <taxon>Bacteroidota</taxon>
        <taxon>Flavobacteriia</taxon>
        <taxon>Flavobacteriales</taxon>
        <taxon>Flavobacteriaceae</taxon>
        <taxon>Sediminicola</taxon>
    </lineage>
</organism>
<feature type="domain" description="CBS" evidence="2">
    <location>
        <begin position="566"/>
        <end position="620"/>
    </location>
</feature>
<dbReference type="EMBL" id="NBWU01000001">
    <property type="protein sequence ID" value="PCE66802.1"/>
    <property type="molecule type" value="Genomic_DNA"/>
</dbReference>
<dbReference type="RefSeq" id="WP_097442333.1">
    <property type="nucleotide sequence ID" value="NZ_NBWU01000001.1"/>
</dbReference>
<dbReference type="Gene3D" id="3.30.590.20">
    <property type="match status" value="1"/>
</dbReference>
<accession>A0A2A4GGE4</accession>
<dbReference type="Pfam" id="PF04107">
    <property type="entry name" value="GCS2"/>
    <property type="match status" value="1"/>
</dbReference>
<proteinExistence type="predicted"/>
<dbReference type="PANTHER" id="PTHR36510:SF3">
    <property type="entry name" value="CONSERVED PROTEIN"/>
    <property type="match status" value="1"/>
</dbReference>
<keyword evidence="1" id="KW-0129">CBS domain</keyword>
<dbReference type="InterPro" id="IPR000644">
    <property type="entry name" value="CBS_dom"/>
</dbReference>
<dbReference type="Gene3D" id="3.10.580.10">
    <property type="entry name" value="CBS-domain"/>
    <property type="match status" value="1"/>
</dbReference>
<evidence type="ECO:0000313" key="4">
    <source>
        <dbReference type="Proteomes" id="UP000219559"/>
    </source>
</evidence>
<dbReference type="PANTHER" id="PTHR36510">
    <property type="entry name" value="GLUTAMATE--CYSTEINE LIGASE 2-RELATED"/>
    <property type="match status" value="1"/>
</dbReference>
<evidence type="ECO:0000259" key="2">
    <source>
        <dbReference type="PROSITE" id="PS51371"/>
    </source>
</evidence>
<keyword evidence="4" id="KW-1185">Reference proteome</keyword>
<dbReference type="AlphaFoldDB" id="A0A2A4GGE4"/>
<dbReference type="GO" id="GO:0016879">
    <property type="term" value="F:ligase activity, forming carbon-nitrogen bonds"/>
    <property type="evidence" value="ECO:0007669"/>
    <property type="project" value="TreeGrafter"/>
</dbReference>
<dbReference type="SUPFAM" id="SSF55931">
    <property type="entry name" value="Glutamine synthetase/guanido kinase"/>
    <property type="match status" value="1"/>
</dbReference>
<dbReference type="InterPro" id="IPR050141">
    <property type="entry name" value="GCL_type2/YbdK_subfam"/>
</dbReference>
<dbReference type="InterPro" id="IPR006336">
    <property type="entry name" value="GCS2"/>
</dbReference>
<comment type="caution">
    <text evidence="3">The sequence shown here is derived from an EMBL/GenBank/DDBJ whole genome shotgun (WGS) entry which is preliminary data.</text>
</comment>